<dbReference type="SMART" id="SM00116">
    <property type="entry name" value="CBS"/>
    <property type="match status" value="2"/>
</dbReference>
<dbReference type="EMBL" id="FONV01000007">
    <property type="protein sequence ID" value="SFF24848.1"/>
    <property type="molecule type" value="Genomic_DNA"/>
</dbReference>
<protein>
    <submittedName>
        <fullName evidence="4">CBS domain-containing protein</fullName>
    </submittedName>
</protein>
<keyword evidence="1 2" id="KW-0129">CBS domain</keyword>
<organism evidence="4 5">
    <name type="scientific">Actinoplanes philippinensis</name>
    <dbReference type="NCBI Taxonomy" id="35752"/>
    <lineage>
        <taxon>Bacteria</taxon>
        <taxon>Bacillati</taxon>
        <taxon>Actinomycetota</taxon>
        <taxon>Actinomycetes</taxon>
        <taxon>Micromonosporales</taxon>
        <taxon>Micromonosporaceae</taxon>
        <taxon>Actinoplanes</taxon>
    </lineage>
</organism>
<dbReference type="RefSeq" id="WP_093616631.1">
    <property type="nucleotide sequence ID" value="NZ_BOMT01000051.1"/>
</dbReference>
<evidence type="ECO:0000256" key="1">
    <source>
        <dbReference type="ARBA" id="ARBA00023122"/>
    </source>
</evidence>
<dbReference type="PROSITE" id="PS51371">
    <property type="entry name" value="CBS"/>
    <property type="match status" value="2"/>
</dbReference>
<gene>
    <name evidence="4" type="ORF">SAMN05421541_107485</name>
</gene>
<accession>A0A1I2H5L3</accession>
<evidence type="ECO:0000313" key="4">
    <source>
        <dbReference type="EMBL" id="SFF24848.1"/>
    </source>
</evidence>
<proteinExistence type="predicted"/>
<dbReference type="CDD" id="cd04623">
    <property type="entry name" value="CBS_pair_bac_euk"/>
    <property type="match status" value="1"/>
</dbReference>
<dbReference type="Proteomes" id="UP000199645">
    <property type="component" value="Unassembled WGS sequence"/>
</dbReference>
<evidence type="ECO:0000256" key="2">
    <source>
        <dbReference type="PROSITE-ProRule" id="PRU00703"/>
    </source>
</evidence>
<reference evidence="4 5" key="1">
    <citation type="submission" date="2016-10" db="EMBL/GenBank/DDBJ databases">
        <authorList>
            <person name="de Groot N.N."/>
        </authorList>
    </citation>
    <scope>NUCLEOTIDE SEQUENCE [LARGE SCALE GENOMIC DNA]</scope>
    <source>
        <strain evidence="4 5">DSM 43019</strain>
    </source>
</reference>
<name>A0A1I2H5L3_9ACTN</name>
<feature type="domain" description="CBS" evidence="3">
    <location>
        <begin position="76"/>
        <end position="132"/>
    </location>
</feature>
<dbReference type="PANTHER" id="PTHR43080:SF2">
    <property type="entry name" value="CBS DOMAIN-CONTAINING PROTEIN"/>
    <property type="match status" value="1"/>
</dbReference>
<dbReference type="InterPro" id="IPR000644">
    <property type="entry name" value="CBS_dom"/>
</dbReference>
<dbReference type="Gene3D" id="3.10.580.10">
    <property type="entry name" value="CBS-domain"/>
    <property type="match status" value="1"/>
</dbReference>
<dbReference type="InterPro" id="IPR051257">
    <property type="entry name" value="Diverse_CBS-Domain"/>
</dbReference>
<dbReference type="InterPro" id="IPR044725">
    <property type="entry name" value="CBSX3_CBS_dom"/>
</dbReference>
<sequence length="145" mass="15643">MRISDILRVKGDQVVTVRPEVSIERLLAVLAEHGIGAAVVSRDGSVVDGIVSERDVVRALAARGAAVLTEPVSAIATAQVRTVEPEAQLEDVERLMTERRFRHVPVVVDGVLRGVVSIGDVVKNRIGELEDERSNLAGYITGERV</sequence>
<evidence type="ECO:0000313" key="5">
    <source>
        <dbReference type="Proteomes" id="UP000199645"/>
    </source>
</evidence>
<dbReference type="Pfam" id="PF00571">
    <property type="entry name" value="CBS"/>
    <property type="match status" value="2"/>
</dbReference>
<keyword evidence="5" id="KW-1185">Reference proteome</keyword>
<dbReference type="AlphaFoldDB" id="A0A1I2H5L3"/>
<dbReference type="SUPFAM" id="SSF54631">
    <property type="entry name" value="CBS-domain pair"/>
    <property type="match status" value="1"/>
</dbReference>
<dbReference type="STRING" id="35752.SAMN05421541_107485"/>
<dbReference type="PANTHER" id="PTHR43080">
    <property type="entry name" value="CBS DOMAIN-CONTAINING PROTEIN CBSX3, MITOCHONDRIAL"/>
    <property type="match status" value="1"/>
</dbReference>
<dbReference type="OrthoDB" id="9807125at2"/>
<feature type="domain" description="CBS" evidence="3">
    <location>
        <begin position="6"/>
        <end position="67"/>
    </location>
</feature>
<dbReference type="InterPro" id="IPR046342">
    <property type="entry name" value="CBS_dom_sf"/>
</dbReference>
<evidence type="ECO:0000259" key="3">
    <source>
        <dbReference type="PROSITE" id="PS51371"/>
    </source>
</evidence>